<dbReference type="Proteomes" id="UP000327013">
    <property type="component" value="Chromosome 5"/>
</dbReference>
<dbReference type="GO" id="GO:0020037">
    <property type="term" value="F:heme binding"/>
    <property type="evidence" value="ECO:0007669"/>
    <property type="project" value="InterPro"/>
</dbReference>
<proteinExistence type="predicted"/>
<dbReference type="SUPFAM" id="SSF48113">
    <property type="entry name" value="Heme-dependent peroxidases"/>
    <property type="match status" value="1"/>
</dbReference>
<evidence type="ECO:0000313" key="3">
    <source>
        <dbReference type="Proteomes" id="UP000327013"/>
    </source>
</evidence>
<evidence type="ECO:0000259" key="1">
    <source>
        <dbReference type="PROSITE" id="PS50873"/>
    </source>
</evidence>
<organism evidence="2 3">
    <name type="scientific">Carpinus fangiana</name>
    <dbReference type="NCBI Taxonomy" id="176857"/>
    <lineage>
        <taxon>Eukaryota</taxon>
        <taxon>Viridiplantae</taxon>
        <taxon>Streptophyta</taxon>
        <taxon>Embryophyta</taxon>
        <taxon>Tracheophyta</taxon>
        <taxon>Spermatophyta</taxon>
        <taxon>Magnoliopsida</taxon>
        <taxon>eudicotyledons</taxon>
        <taxon>Gunneridae</taxon>
        <taxon>Pentapetalae</taxon>
        <taxon>rosids</taxon>
        <taxon>fabids</taxon>
        <taxon>Fagales</taxon>
        <taxon>Betulaceae</taxon>
        <taxon>Carpinus</taxon>
    </lineage>
</organism>
<dbReference type="AlphaFoldDB" id="A0A5N6R7A5"/>
<dbReference type="InterPro" id="IPR010255">
    <property type="entry name" value="Haem_peroxidase_sf"/>
</dbReference>
<evidence type="ECO:0000313" key="2">
    <source>
        <dbReference type="EMBL" id="KAE8055734.1"/>
    </source>
</evidence>
<feature type="domain" description="Plant heme peroxidase family profile" evidence="1">
    <location>
        <begin position="7"/>
        <end position="132"/>
    </location>
</feature>
<dbReference type="OrthoDB" id="2113341at2759"/>
<keyword evidence="3" id="KW-1185">Reference proteome</keyword>
<name>A0A5N6R7A5_9ROSI</name>
<accession>A0A5N6R7A5</accession>
<gene>
    <name evidence="2" type="ORF">FH972_012556</name>
</gene>
<sequence>MCPHGVFNDRIPLDPVTNSTFDYQSLQNMRDGFVVLASINLYFLPKWKATCPHGDFNDQISLDPVTNSTFDHQSLRNMRDGFVVLASDARQNEDINTNRVIRFYINQPCLIGRSSFVADFTRAIVKISKIGV</sequence>
<dbReference type="PROSITE" id="PS50873">
    <property type="entry name" value="PEROXIDASE_4"/>
    <property type="match status" value="1"/>
</dbReference>
<dbReference type="GO" id="GO:0006979">
    <property type="term" value="P:response to oxidative stress"/>
    <property type="evidence" value="ECO:0007669"/>
    <property type="project" value="InterPro"/>
</dbReference>
<dbReference type="InterPro" id="IPR002016">
    <property type="entry name" value="Haem_peroxidase"/>
</dbReference>
<dbReference type="EMBL" id="CM017325">
    <property type="protein sequence ID" value="KAE8055734.1"/>
    <property type="molecule type" value="Genomic_DNA"/>
</dbReference>
<dbReference type="Gene3D" id="1.10.420.10">
    <property type="entry name" value="Peroxidase, domain 2"/>
    <property type="match status" value="1"/>
</dbReference>
<protein>
    <recommendedName>
        <fullName evidence="1">Plant heme peroxidase family profile domain-containing protein</fullName>
    </recommendedName>
</protein>
<dbReference type="GO" id="GO:0004601">
    <property type="term" value="F:peroxidase activity"/>
    <property type="evidence" value="ECO:0007669"/>
    <property type="project" value="InterPro"/>
</dbReference>
<reference evidence="2 3" key="1">
    <citation type="submission" date="2019-06" db="EMBL/GenBank/DDBJ databases">
        <title>A chromosomal-level reference genome of Carpinus fangiana (Coryloideae, Betulaceae).</title>
        <authorList>
            <person name="Yang X."/>
            <person name="Wang Z."/>
            <person name="Zhang L."/>
            <person name="Hao G."/>
            <person name="Liu J."/>
            <person name="Yang Y."/>
        </authorList>
    </citation>
    <scope>NUCLEOTIDE SEQUENCE [LARGE SCALE GENOMIC DNA]</scope>
    <source>
        <strain evidence="2">Cfa_2016G</strain>
        <tissue evidence="2">Leaf</tissue>
    </source>
</reference>